<dbReference type="RefSeq" id="WP_259261464.1">
    <property type="nucleotide sequence ID" value="NZ_JANUEK010000007.1"/>
</dbReference>
<evidence type="ECO:0000313" key="3">
    <source>
        <dbReference type="Proteomes" id="UP001320691"/>
    </source>
</evidence>
<dbReference type="AlphaFoldDB" id="A0AAW5PMI8"/>
<feature type="signal peptide" evidence="1">
    <location>
        <begin position="1"/>
        <end position="30"/>
    </location>
</feature>
<evidence type="ECO:0000313" key="2">
    <source>
        <dbReference type="EMBL" id="MCS4280852.1"/>
    </source>
</evidence>
<evidence type="ECO:0008006" key="4">
    <source>
        <dbReference type="Google" id="ProtNLM"/>
    </source>
</evidence>
<dbReference type="Proteomes" id="UP001320691">
    <property type="component" value="Unassembled WGS sequence"/>
</dbReference>
<accession>A0AAW5PMI8</accession>
<reference evidence="2" key="1">
    <citation type="submission" date="2022-08" db="EMBL/GenBank/DDBJ databases">
        <title>Genomic analyses of the natural microbiome of Caenorhabditis elegans.</title>
        <authorList>
            <person name="Samuel B."/>
        </authorList>
    </citation>
    <scope>NUCLEOTIDE SEQUENCE</scope>
    <source>
        <strain evidence="2">BIGb0277</strain>
    </source>
</reference>
<dbReference type="InterPro" id="IPR021381">
    <property type="entry name" value="DUF3011"/>
</dbReference>
<name>A0AAW5PMI8_9GAMM</name>
<dbReference type="EMBL" id="JANUEK010000007">
    <property type="protein sequence ID" value="MCS4280852.1"/>
    <property type="molecule type" value="Genomic_DNA"/>
</dbReference>
<comment type="caution">
    <text evidence="2">The sequence shown here is derived from an EMBL/GenBank/DDBJ whole genome shotgun (WGS) entry which is preliminary data.</text>
</comment>
<evidence type="ECO:0000256" key="1">
    <source>
        <dbReference type="SAM" id="SignalP"/>
    </source>
</evidence>
<protein>
    <recommendedName>
        <fullName evidence="4">DUF3011 domain-containing protein</fullName>
    </recommendedName>
</protein>
<sequence>MSNTSPSQAARRLRWAVVPALMALAGAAQAQNYDRYYDDGYNGGPVRCESIKNRTQQCALPGRARLVRQISGSPCVEGQTWGQARGGVWVTQGCRAEFVAEGGRGGGRWNGGGNGWGHNGGGNSGRGQILTCDSNDHRRQRCVANVRREARLIRQTSRNACIEGRTWGWDRTGVWVDGGCRAQFQIY</sequence>
<gene>
    <name evidence="2" type="ORF">M2412_002861</name>
</gene>
<keyword evidence="1" id="KW-0732">Signal</keyword>
<feature type="chain" id="PRO_5043868271" description="DUF3011 domain-containing protein" evidence="1">
    <location>
        <begin position="31"/>
        <end position="187"/>
    </location>
</feature>
<dbReference type="Pfam" id="PF11218">
    <property type="entry name" value="DUF3011"/>
    <property type="match status" value="1"/>
</dbReference>
<organism evidence="2 3">
    <name type="scientific">Stenotrophomonas rhizophila</name>
    <dbReference type="NCBI Taxonomy" id="216778"/>
    <lineage>
        <taxon>Bacteria</taxon>
        <taxon>Pseudomonadati</taxon>
        <taxon>Pseudomonadota</taxon>
        <taxon>Gammaproteobacteria</taxon>
        <taxon>Lysobacterales</taxon>
        <taxon>Lysobacteraceae</taxon>
        <taxon>Stenotrophomonas</taxon>
    </lineage>
</organism>
<proteinExistence type="predicted"/>